<evidence type="ECO:0000256" key="6">
    <source>
        <dbReference type="ARBA" id="ARBA00023136"/>
    </source>
</evidence>
<dbReference type="EMBL" id="LECT01000055">
    <property type="protein sequence ID" value="KLU01178.1"/>
    <property type="molecule type" value="Genomic_DNA"/>
</dbReference>
<dbReference type="PANTHER" id="PTHR33932">
    <property type="entry name" value="NA(+)/H(+) ANTIPORTER SUBUNIT B"/>
    <property type="match status" value="1"/>
</dbReference>
<comment type="subcellular location">
    <subcellularLocation>
        <location evidence="1">Cell membrane</location>
        <topology evidence="1">Multi-pass membrane protein</topology>
    </subcellularLocation>
</comment>
<organism evidence="9 10">
    <name type="scientific">Rhodopirellula islandica</name>
    <dbReference type="NCBI Taxonomy" id="595434"/>
    <lineage>
        <taxon>Bacteria</taxon>
        <taxon>Pseudomonadati</taxon>
        <taxon>Planctomycetota</taxon>
        <taxon>Planctomycetia</taxon>
        <taxon>Pirellulales</taxon>
        <taxon>Pirellulaceae</taxon>
        <taxon>Rhodopirellula</taxon>
    </lineage>
</organism>
<comment type="similarity">
    <text evidence="2">Belongs to the CPA3 antiporters (TC 2.A.63) subunit B family.</text>
</comment>
<feature type="domain" description="Na+/H+ antiporter MnhB subunit-related protein" evidence="8">
    <location>
        <begin position="6"/>
        <end position="132"/>
    </location>
</feature>
<evidence type="ECO:0000313" key="9">
    <source>
        <dbReference type="EMBL" id="KLU01178.1"/>
    </source>
</evidence>
<keyword evidence="3" id="KW-1003">Cell membrane</keyword>
<dbReference type="OrthoDB" id="9798859at2"/>
<evidence type="ECO:0000256" key="7">
    <source>
        <dbReference type="SAM" id="Phobius"/>
    </source>
</evidence>
<dbReference type="STRING" id="595434.RISK_006747"/>
<accession>A0A0J1B3H1</accession>
<comment type="caution">
    <text evidence="9">The sequence shown here is derived from an EMBL/GenBank/DDBJ whole genome shotgun (WGS) entry which is preliminary data.</text>
</comment>
<evidence type="ECO:0000256" key="1">
    <source>
        <dbReference type="ARBA" id="ARBA00004651"/>
    </source>
</evidence>
<dbReference type="PATRIC" id="fig|595434.4.peg.6423"/>
<evidence type="ECO:0000259" key="8">
    <source>
        <dbReference type="Pfam" id="PF04039"/>
    </source>
</evidence>
<feature type="transmembrane region" description="Helical" evidence="7">
    <location>
        <begin position="71"/>
        <end position="94"/>
    </location>
</feature>
<dbReference type="InterPro" id="IPR050622">
    <property type="entry name" value="CPA3_antiporter_subunitB"/>
</dbReference>
<feature type="transmembrane region" description="Helical" evidence="7">
    <location>
        <begin position="114"/>
        <end position="139"/>
    </location>
</feature>
<feature type="transmembrane region" description="Helical" evidence="7">
    <location>
        <begin position="39"/>
        <end position="59"/>
    </location>
</feature>
<evidence type="ECO:0000256" key="5">
    <source>
        <dbReference type="ARBA" id="ARBA00022989"/>
    </source>
</evidence>
<keyword evidence="4 7" id="KW-0812">Transmembrane</keyword>
<reference evidence="9" key="1">
    <citation type="submission" date="2015-05" db="EMBL/GenBank/DDBJ databases">
        <title>Permanent draft genome of Rhodopirellula islandicus K833.</title>
        <authorList>
            <person name="Kizina J."/>
            <person name="Richter M."/>
            <person name="Glockner F.O."/>
            <person name="Harder J."/>
        </authorList>
    </citation>
    <scope>NUCLEOTIDE SEQUENCE [LARGE SCALE GENOMIC DNA]</scope>
    <source>
        <strain evidence="9">K833</strain>
    </source>
</reference>
<dbReference type="RefSeq" id="WP_047817505.1">
    <property type="nucleotide sequence ID" value="NZ_LECT01000055.1"/>
</dbReference>
<dbReference type="AlphaFoldDB" id="A0A0J1B3H1"/>
<keyword evidence="5 7" id="KW-1133">Transmembrane helix</keyword>
<gene>
    <name evidence="9" type="ORF">RISK_006747</name>
</gene>
<evidence type="ECO:0000256" key="3">
    <source>
        <dbReference type="ARBA" id="ARBA00022475"/>
    </source>
</evidence>
<dbReference type="GO" id="GO:0005886">
    <property type="term" value="C:plasma membrane"/>
    <property type="evidence" value="ECO:0007669"/>
    <property type="project" value="UniProtKB-SubCell"/>
</dbReference>
<proteinExistence type="inferred from homology"/>
<name>A0A0J1B3H1_RHOIS</name>
<sequence length="145" mass="15828">MIKFPIIRVITKLLIPYILLFAFYVQFHGDYGPGGGFQAGVIFASGLILYGLVFGLDAIKRVAPPIVIEKLMALGVLVYAGTGFATMLLGGNFLDYDVLEHSFNHQYLPGGQHLGIFVVEVGVGITVTSVMTMIFYAFASRSRFV</sequence>
<dbReference type="InterPro" id="IPR007182">
    <property type="entry name" value="MnhB"/>
</dbReference>
<dbReference type="Proteomes" id="UP000036367">
    <property type="component" value="Unassembled WGS sequence"/>
</dbReference>
<dbReference type="NCBIfam" id="NF009162">
    <property type="entry name" value="PRK12508.1"/>
    <property type="match status" value="1"/>
</dbReference>
<dbReference type="PANTHER" id="PTHR33932:SF4">
    <property type="entry name" value="NA(+)_H(+) ANTIPORTER SUBUNIT B"/>
    <property type="match status" value="1"/>
</dbReference>
<evidence type="ECO:0000256" key="4">
    <source>
        <dbReference type="ARBA" id="ARBA00022692"/>
    </source>
</evidence>
<keyword evidence="6 7" id="KW-0472">Membrane</keyword>
<evidence type="ECO:0000313" key="10">
    <source>
        <dbReference type="Proteomes" id="UP000036367"/>
    </source>
</evidence>
<dbReference type="Pfam" id="PF04039">
    <property type="entry name" value="MnhB"/>
    <property type="match status" value="1"/>
</dbReference>
<protein>
    <submittedName>
        <fullName evidence="9">Monovalent cation/H+ antiporter subunit B</fullName>
    </submittedName>
</protein>
<keyword evidence="10" id="KW-1185">Reference proteome</keyword>
<feature type="transmembrane region" description="Helical" evidence="7">
    <location>
        <begin position="9"/>
        <end position="27"/>
    </location>
</feature>
<evidence type="ECO:0000256" key="2">
    <source>
        <dbReference type="ARBA" id="ARBA00009425"/>
    </source>
</evidence>